<reference evidence="5 6" key="1">
    <citation type="journal article" date="2016" name="Int. J. Syst. Evol. Microbiol.">
        <title>Pyruvatibacter mobilis gen. nov., sp. nov., a marine bacterium from the culture broth of Picochlorum sp. 122.</title>
        <authorList>
            <person name="Wang G."/>
            <person name="Tang M."/>
            <person name="Wu H."/>
            <person name="Dai S."/>
            <person name="Li T."/>
            <person name="Chen C."/>
            <person name="He H."/>
            <person name="Fan J."/>
            <person name="Xiang W."/>
            <person name="Li X."/>
        </authorList>
    </citation>
    <scope>NUCLEOTIDE SEQUENCE [LARGE SCALE GENOMIC DNA]</scope>
    <source>
        <strain evidence="5 6">GYP-11</strain>
    </source>
</reference>
<dbReference type="InterPro" id="IPR050330">
    <property type="entry name" value="Bact_OuterMem_StrucFunc"/>
</dbReference>
<dbReference type="NCBIfam" id="NF006545">
    <property type="entry name" value="PRK09039.1-4"/>
    <property type="match status" value="1"/>
</dbReference>
<dbReference type="OrthoDB" id="9815217at2"/>
<feature type="domain" description="OmpA-like" evidence="4">
    <location>
        <begin position="212"/>
        <end position="338"/>
    </location>
</feature>
<keyword evidence="3" id="KW-0812">Transmembrane</keyword>
<evidence type="ECO:0000313" key="6">
    <source>
        <dbReference type="Proteomes" id="UP000470384"/>
    </source>
</evidence>
<dbReference type="CDD" id="cd07185">
    <property type="entry name" value="OmpA_C-like"/>
    <property type="match status" value="1"/>
</dbReference>
<keyword evidence="6" id="KW-1185">Reference proteome</keyword>
<dbReference type="EMBL" id="WXYQ01000011">
    <property type="protein sequence ID" value="NBG96737.1"/>
    <property type="molecule type" value="Genomic_DNA"/>
</dbReference>
<dbReference type="PANTHER" id="PTHR30329:SF21">
    <property type="entry name" value="LIPOPROTEIN YIAD-RELATED"/>
    <property type="match status" value="1"/>
</dbReference>
<evidence type="ECO:0000256" key="2">
    <source>
        <dbReference type="SAM" id="Coils"/>
    </source>
</evidence>
<evidence type="ECO:0000259" key="4">
    <source>
        <dbReference type="PROSITE" id="PS51123"/>
    </source>
</evidence>
<dbReference type="GeneID" id="300653757"/>
<feature type="coiled-coil region" evidence="2">
    <location>
        <begin position="55"/>
        <end position="176"/>
    </location>
</feature>
<keyword evidence="3" id="KW-1133">Transmembrane helix</keyword>
<dbReference type="AlphaFoldDB" id="A0A845QE66"/>
<dbReference type="NCBIfam" id="NF006543">
    <property type="entry name" value="PRK09039.1-2"/>
    <property type="match status" value="1"/>
</dbReference>
<evidence type="ECO:0000313" key="5">
    <source>
        <dbReference type="EMBL" id="NBG96737.1"/>
    </source>
</evidence>
<dbReference type="NCBIfam" id="NF006544">
    <property type="entry name" value="PRK09039.1-3"/>
    <property type="match status" value="1"/>
</dbReference>
<dbReference type="Proteomes" id="UP000470384">
    <property type="component" value="Unassembled WGS sequence"/>
</dbReference>
<dbReference type="Gene3D" id="3.30.1330.60">
    <property type="entry name" value="OmpA-like domain"/>
    <property type="match status" value="1"/>
</dbReference>
<dbReference type="PROSITE" id="PS51123">
    <property type="entry name" value="OMPA_2"/>
    <property type="match status" value="1"/>
</dbReference>
<dbReference type="PANTHER" id="PTHR30329">
    <property type="entry name" value="STATOR ELEMENT OF FLAGELLAR MOTOR COMPLEX"/>
    <property type="match status" value="1"/>
</dbReference>
<dbReference type="RefSeq" id="WP_027841003.1">
    <property type="nucleotide sequence ID" value="NZ_BMHN01000001.1"/>
</dbReference>
<proteinExistence type="predicted"/>
<name>A0A845QE66_9HYPH</name>
<dbReference type="GO" id="GO:0016020">
    <property type="term" value="C:membrane"/>
    <property type="evidence" value="ECO:0007669"/>
    <property type="project" value="UniProtKB-UniRule"/>
</dbReference>
<evidence type="ECO:0000256" key="3">
    <source>
        <dbReference type="SAM" id="Phobius"/>
    </source>
</evidence>
<protein>
    <submittedName>
        <fullName evidence="5">Peptidoglycan -binding protein</fullName>
    </submittedName>
</protein>
<dbReference type="Pfam" id="PF00691">
    <property type="entry name" value="OmpA"/>
    <property type="match status" value="1"/>
</dbReference>
<gene>
    <name evidence="5" type="ORF">GTQ45_13435</name>
</gene>
<comment type="caution">
    <text evidence="5">The sequence shown here is derived from an EMBL/GenBank/DDBJ whole genome shotgun (WGS) entry which is preliminary data.</text>
</comment>
<keyword evidence="2" id="KW-0175">Coiled coil</keyword>
<dbReference type="SUPFAM" id="SSF103088">
    <property type="entry name" value="OmpA-like"/>
    <property type="match status" value="1"/>
</dbReference>
<dbReference type="InterPro" id="IPR036737">
    <property type="entry name" value="OmpA-like_sf"/>
</dbReference>
<dbReference type="InterPro" id="IPR006665">
    <property type="entry name" value="OmpA-like"/>
</dbReference>
<organism evidence="5 6">
    <name type="scientific">Pyruvatibacter mobilis</name>
    <dbReference type="NCBI Taxonomy" id="1712261"/>
    <lineage>
        <taxon>Bacteria</taxon>
        <taxon>Pseudomonadati</taxon>
        <taxon>Pseudomonadota</taxon>
        <taxon>Alphaproteobacteria</taxon>
        <taxon>Hyphomicrobiales</taxon>
        <taxon>Parvibaculaceae</taxon>
        <taxon>Pyruvatibacter</taxon>
    </lineage>
</organism>
<keyword evidence="1 3" id="KW-0472">Membrane</keyword>
<evidence type="ECO:0000256" key="1">
    <source>
        <dbReference type="PROSITE-ProRule" id="PRU00473"/>
    </source>
</evidence>
<feature type="transmembrane region" description="Helical" evidence="3">
    <location>
        <begin position="20"/>
        <end position="44"/>
    </location>
</feature>
<sequence>MALASRRLRQGSADYWPGFVDAMATLLLVIIFLLSIFMLAQFYLSQAITGRDEALQSMQAQIAQLTDLLALEKGRSADLESSLASLSASLATAEQENTRLSGLLADAEAGGEEAAGLRAALSEQEELTAEAQAQVELFNQQLAALRSQLASLEAALEAAEAKDKESQAQIADLGRRLNSALAQKVQELARARSEFFGRLRQALGNRDDIQVVGDRFVFQSEIFFDSGSAALNPAGEAELRKIATAIKEIAKDVPSDINWVLRIDGHSDSQPISTPEFPSNWHLSAGRAISVVRFLTDEGVAPNRLLAAGFGEYQPLAAGENPDALRRNRRIEFKLTER</sequence>
<accession>A0A845QE66</accession>
<dbReference type="Gene3D" id="1.10.287.1490">
    <property type="match status" value="1"/>
</dbReference>